<dbReference type="InterPro" id="IPR004753">
    <property type="entry name" value="MreB"/>
</dbReference>
<dbReference type="AlphaFoldDB" id="A8G7C8"/>
<feature type="binding site" evidence="6">
    <location>
        <begin position="297"/>
        <end position="300"/>
    </location>
    <ligand>
        <name>ATP</name>
        <dbReference type="ChEBI" id="CHEBI:30616"/>
    </ligand>
</feature>
<dbReference type="HOGENOM" id="CLU_052037_0_0_3"/>
<protein>
    <recommendedName>
        <fullName evidence="6">Cell shape-determining protein MreB</fullName>
    </recommendedName>
</protein>
<gene>
    <name evidence="6 7" type="primary">mreB</name>
    <name evidence="7" type="ordered locus">P9215_18961</name>
</gene>
<keyword evidence="1 6" id="KW-0963">Cytoplasm</keyword>
<dbReference type="Pfam" id="PF06723">
    <property type="entry name" value="MreB_Mbl"/>
    <property type="match status" value="1"/>
</dbReference>
<dbReference type="HAMAP" id="MF_02207">
    <property type="entry name" value="MreB"/>
    <property type="match status" value="1"/>
</dbReference>
<dbReference type="PANTHER" id="PTHR42749:SF1">
    <property type="entry name" value="CELL SHAPE-DETERMINING PROTEIN MREB"/>
    <property type="match status" value="1"/>
</dbReference>
<organism evidence="7 8">
    <name type="scientific">Prochlorococcus marinus (strain MIT 9215)</name>
    <dbReference type="NCBI Taxonomy" id="93060"/>
    <lineage>
        <taxon>Bacteria</taxon>
        <taxon>Bacillati</taxon>
        <taxon>Cyanobacteriota</taxon>
        <taxon>Cyanophyceae</taxon>
        <taxon>Synechococcales</taxon>
        <taxon>Prochlorococcaceae</taxon>
        <taxon>Prochlorococcus</taxon>
    </lineage>
</organism>
<keyword evidence="3 6" id="KW-0067">ATP-binding</keyword>
<sequence length="356" mass="38001">MKRVLIVIFNRFKFSRDIGIDLGTANTLIHVSGKGVVLQEPSVVAMDLEEGIPLAVGKEAKLMLGRTPGNIRAVRPLRDGVIADFDAAEQMIKTFIQKCNEGKGIVAPRIVIGIPSGVTSVERRAVREAGLAGAREVHLIDEPVAAAIGASLPVTEPIGTMIVDIGGGTTEVAVLSLGGTVLSESVRIAGDEINESIASYLKKVHNLVVGERTAEDIKIKIGSAFPDDEFDKTTLEVRGLHLLSGLPRSVILTSGEIREAMAETLSKIVEAVKRTLERTPPELAADIVDRGIMLAGGGALVRGINDLLSDETAIFTHIAENPLLCVVNGCGEVLDDFKKLKRVVDTPDFIRNAIRD</sequence>
<dbReference type="CDD" id="cd10225">
    <property type="entry name" value="ASKHA_NBD_MreB-like"/>
    <property type="match status" value="1"/>
</dbReference>
<dbReference type="GO" id="GO:0000902">
    <property type="term" value="P:cell morphogenesis"/>
    <property type="evidence" value="ECO:0007669"/>
    <property type="project" value="InterPro"/>
</dbReference>
<evidence type="ECO:0000256" key="2">
    <source>
        <dbReference type="ARBA" id="ARBA00022741"/>
    </source>
</evidence>
<dbReference type="eggNOG" id="COG1077">
    <property type="taxonomic scope" value="Bacteria"/>
</dbReference>
<comment type="similarity">
    <text evidence="5 6">Belongs to the FtsA/MreB family.</text>
</comment>
<evidence type="ECO:0000256" key="3">
    <source>
        <dbReference type="ARBA" id="ARBA00022840"/>
    </source>
</evidence>
<feature type="binding site" evidence="6">
    <location>
        <begin position="24"/>
        <end position="26"/>
    </location>
    <ligand>
        <name>ATP</name>
        <dbReference type="ChEBI" id="CHEBI:30616"/>
    </ligand>
</feature>
<reference evidence="7 8" key="1">
    <citation type="journal article" date="2007" name="PLoS Genet.">
        <title>Patterns and implications of gene gain and loss in the evolution of Prochlorococcus.</title>
        <authorList>
            <person name="Kettler G.C."/>
            <person name="Martiny A.C."/>
            <person name="Huang K."/>
            <person name="Zucker J."/>
            <person name="Coleman M.L."/>
            <person name="Rodrigue S."/>
            <person name="Chen F."/>
            <person name="Lapidus A."/>
            <person name="Ferriera S."/>
            <person name="Johnson J."/>
            <person name="Steglich C."/>
            <person name="Church G.M."/>
            <person name="Richardson P."/>
            <person name="Chisholm S.W."/>
        </authorList>
    </citation>
    <scope>NUCLEOTIDE SEQUENCE [LARGE SCALE GENOMIC DNA]</scope>
    <source>
        <strain evidence="7 8">MIT 9215</strain>
    </source>
</reference>
<comment type="function">
    <text evidence="6">Forms membrane-associated dynamic filaments that are essential for cell shape determination. Acts by regulating cell wall synthesis and cell elongation, and thus cell shape. A feedback loop between cell geometry and MreB localization may maintain elongated cell shape by targeting cell wall growth to regions of negative cell wall curvature.</text>
</comment>
<proteinExistence type="inferred from homology"/>
<dbReference type="PRINTS" id="PR01652">
    <property type="entry name" value="SHAPEPROTEIN"/>
</dbReference>
<dbReference type="STRING" id="93060.P9215_18961"/>
<dbReference type="GO" id="GO:0008360">
    <property type="term" value="P:regulation of cell shape"/>
    <property type="evidence" value="ECO:0007669"/>
    <property type="project" value="UniProtKB-UniRule"/>
</dbReference>
<evidence type="ECO:0000256" key="1">
    <source>
        <dbReference type="ARBA" id="ARBA00022490"/>
    </source>
</evidence>
<feature type="binding site" evidence="6">
    <location>
        <begin position="167"/>
        <end position="169"/>
    </location>
    <ligand>
        <name>ATP</name>
        <dbReference type="ChEBI" id="CHEBI:30616"/>
    </ligand>
</feature>
<keyword evidence="2 6" id="KW-0547">Nucleotide-binding</keyword>
<evidence type="ECO:0000313" key="8">
    <source>
        <dbReference type="Proteomes" id="UP000002014"/>
    </source>
</evidence>
<evidence type="ECO:0000313" key="7">
    <source>
        <dbReference type="EMBL" id="ABV51509.1"/>
    </source>
</evidence>
<dbReference type="SUPFAM" id="SSF53067">
    <property type="entry name" value="Actin-like ATPase domain"/>
    <property type="match status" value="2"/>
</dbReference>
<name>A8G7C8_PROM2</name>
<accession>A8G7C8</accession>
<dbReference type="Proteomes" id="UP000002014">
    <property type="component" value="Chromosome"/>
</dbReference>
<dbReference type="InterPro" id="IPR056546">
    <property type="entry name" value="MreB_MamK-like"/>
</dbReference>
<feature type="binding site" evidence="6">
    <location>
        <begin position="215"/>
        <end position="218"/>
    </location>
    <ligand>
        <name>ATP</name>
        <dbReference type="ChEBI" id="CHEBI:30616"/>
    </ligand>
</feature>
<evidence type="ECO:0000256" key="6">
    <source>
        <dbReference type="HAMAP-Rule" id="MF_02207"/>
    </source>
</evidence>
<keyword evidence="4 6" id="KW-0133">Cell shape</keyword>
<evidence type="ECO:0000256" key="4">
    <source>
        <dbReference type="ARBA" id="ARBA00022960"/>
    </source>
</evidence>
<dbReference type="EMBL" id="CP000825">
    <property type="protein sequence ID" value="ABV51509.1"/>
    <property type="molecule type" value="Genomic_DNA"/>
</dbReference>
<dbReference type="NCBIfam" id="TIGR00904">
    <property type="entry name" value="mreB"/>
    <property type="match status" value="1"/>
</dbReference>
<dbReference type="PANTHER" id="PTHR42749">
    <property type="entry name" value="CELL SHAPE-DETERMINING PROTEIN MREB"/>
    <property type="match status" value="1"/>
</dbReference>
<dbReference type="InterPro" id="IPR043129">
    <property type="entry name" value="ATPase_NBD"/>
</dbReference>
<comment type="subcellular location">
    <subcellularLocation>
        <location evidence="6">Cytoplasm</location>
    </subcellularLocation>
    <text evidence="6">Membrane-associated.</text>
</comment>
<comment type="subunit">
    <text evidence="6">Forms polymers.</text>
</comment>
<dbReference type="GO" id="GO:0005524">
    <property type="term" value="F:ATP binding"/>
    <property type="evidence" value="ECO:0007669"/>
    <property type="project" value="UniProtKB-KW"/>
</dbReference>
<dbReference type="KEGG" id="pmh:P9215_18961"/>
<dbReference type="NCBIfam" id="NF010539">
    <property type="entry name" value="PRK13927.1"/>
    <property type="match status" value="1"/>
</dbReference>
<dbReference type="Gene3D" id="3.30.420.40">
    <property type="match status" value="2"/>
</dbReference>
<evidence type="ECO:0000256" key="5">
    <source>
        <dbReference type="ARBA" id="ARBA00023458"/>
    </source>
</evidence>
<dbReference type="GO" id="GO:0005737">
    <property type="term" value="C:cytoplasm"/>
    <property type="evidence" value="ECO:0007669"/>
    <property type="project" value="UniProtKB-SubCell"/>
</dbReference>